<dbReference type="PANTHER" id="PTHR32002">
    <property type="entry name" value="PROTEIN NLP8"/>
    <property type="match status" value="1"/>
</dbReference>
<evidence type="ECO:0000313" key="2">
    <source>
        <dbReference type="EMBL" id="KAJ6778962.1"/>
    </source>
</evidence>
<accession>A0A9Q1APX4</accession>
<dbReference type="PANTHER" id="PTHR32002:SF41">
    <property type="entry name" value="PROTEIN NLP8"/>
    <property type="match status" value="1"/>
</dbReference>
<dbReference type="Pfam" id="PF22922">
    <property type="entry name" value="GAF_NLP"/>
    <property type="match status" value="1"/>
</dbReference>
<feature type="domain" description="NLP1-9 GAF" evidence="1">
    <location>
        <begin position="1"/>
        <end position="106"/>
    </location>
</feature>
<proteinExistence type="predicted"/>
<evidence type="ECO:0000313" key="3">
    <source>
        <dbReference type="Proteomes" id="UP001151752"/>
    </source>
</evidence>
<dbReference type="Proteomes" id="UP001151752">
    <property type="component" value="Chromosome 16"/>
</dbReference>
<dbReference type="AlphaFoldDB" id="A0A9Q1APX4"/>
<name>A0A9Q1APX4_9ROSI</name>
<gene>
    <name evidence="2" type="ORF">OIU74_002699</name>
</gene>
<dbReference type="InterPro" id="IPR045012">
    <property type="entry name" value="NLP"/>
</dbReference>
<evidence type="ECO:0000259" key="1">
    <source>
        <dbReference type="Pfam" id="PF22922"/>
    </source>
</evidence>
<dbReference type="GO" id="GO:0003700">
    <property type="term" value="F:DNA-binding transcription factor activity"/>
    <property type="evidence" value="ECO:0007669"/>
    <property type="project" value="InterPro"/>
</dbReference>
<reference evidence="2" key="2">
    <citation type="journal article" date="2023" name="Int. J. Mol. Sci.">
        <title>De Novo Assembly and Annotation of 11 Diverse Shrub Willow (Salix) Genomes Reveals Novel Gene Organization in Sex-Linked Regions.</title>
        <authorList>
            <person name="Hyden B."/>
            <person name="Feng K."/>
            <person name="Yates T.B."/>
            <person name="Jawdy S."/>
            <person name="Cereghino C."/>
            <person name="Smart L.B."/>
            <person name="Muchero W."/>
        </authorList>
    </citation>
    <scope>NUCLEOTIDE SEQUENCE</scope>
    <source>
        <tissue evidence="2">Shoot tip</tissue>
    </source>
</reference>
<reference evidence="2" key="1">
    <citation type="submission" date="2022-11" db="EMBL/GenBank/DDBJ databases">
        <authorList>
            <person name="Hyden B.L."/>
            <person name="Feng K."/>
            <person name="Yates T."/>
            <person name="Jawdy S."/>
            <person name="Smart L.B."/>
            <person name="Muchero W."/>
        </authorList>
    </citation>
    <scope>NUCLEOTIDE SEQUENCE</scope>
    <source>
        <tissue evidence="2">Shoot tip</tissue>
    </source>
</reference>
<organism evidence="2 3">
    <name type="scientific">Salix koriyanagi</name>
    <dbReference type="NCBI Taxonomy" id="2511006"/>
    <lineage>
        <taxon>Eukaryota</taxon>
        <taxon>Viridiplantae</taxon>
        <taxon>Streptophyta</taxon>
        <taxon>Embryophyta</taxon>
        <taxon>Tracheophyta</taxon>
        <taxon>Spermatophyta</taxon>
        <taxon>Magnoliopsida</taxon>
        <taxon>eudicotyledons</taxon>
        <taxon>Gunneridae</taxon>
        <taxon>Pentapetalae</taxon>
        <taxon>rosids</taxon>
        <taxon>fabids</taxon>
        <taxon>Malpighiales</taxon>
        <taxon>Salicaceae</taxon>
        <taxon>Saliceae</taxon>
        <taxon>Salix</taxon>
    </lineage>
</organism>
<dbReference type="EMBL" id="JAPFFM010000001">
    <property type="protein sequence ID" value="KAJ6778962.1"/>
    <property type="molecule type" value="Genomic_DNA"/>
</dbReference>
<protein>
    <submittedName>
        <fullName evidence="2">PROTEIN NLP8</fullName>
    </submittedName>
</protein>
<comment type="caution">
    <text evidence="2">The sequence shown here is derived from an EMBL/GenBank/DDBJ whole genome shotgun (WGS) entry which is preliminary data.</text>
</comment>
<dbReference type="InterPro" id="IPR055081">
    <property type="entry name" value="NLP1-9_GAF"/>
</dbReference>
<keyword evidence="3" id="KW-1185">Reference proteome</keyword>
<sequence>MDEFVGGYAHHRLEEGQGIAGKALQSNIHIQHDIYVLDLADFPNCDNQRVWQNRTFHASFAIRLTSTHSCKDDYVLEFFLPNGMKDTSERELLISKVLRTLQKNCLESWKVWVRELNEASGNGVGLDDERMPNIPHEALLGVNEFMTFNPTSNQAGETHEPLEQVIFLSNS</sequence>